<dbReference type="EMBL" id="QSKL01000009">
    <property type="protein sequence ID" value="RHE59569.1"/>
    <property type="molecule type" value="Genomic_DNA"/>
</dbReference>
<dbReference type="PANTHER" id="PTHR43143:SF1">
    <property type="entry name" value="SERINE_THREONINE-PROTEIN PHOSPHATASE CPPED1"/>
    <property type="match status" value="1"/>
</dbReference>
<evidence type="ECO:0000313" key="3">
    <source>
        <dbReference type="Proteomes" id="UP000284640"/>
    </source>
</evidence>
<dbReference type="InterPro" id="IPR051918">
    <property type="entry name" value="STPP_CPPED1"/>
</dbReference>
<dbReference type="GO" id="GO:0016787">
    <property type="term" value="F:hydrolase activity"/>
    <property type="evidence" value="ECO:0007669"/>
    <property type="project" value="InterPro"/>
</dbReference>
<evidence type="ECO:0000313" key="2">
    <source>
        <dbReference type="EMBL" id="RHE59569.1"/>
    </source>
</evidence>
<proteinExistence type="predicted"/>
<dbReference type="Proteomes" id="UP000284640">
    <property type="component" value="Unassembled WGS sequence"/>
</dbReference>
<name>A0A414JN89_BACUN</name>
<accession>A0A414JN89</accession>
<dbReference type="InterPro" id="IPR029052">
    <property type="entry name" value="Metallo-depent_PP-like"/>
</dbReference>
<gene>
    <name evidence="2" type="ORF">DW729_11340</name>
</gene>
<sequence length="234" mass="26513">MLKSKASHTTNEAVRETFSIKRCQSSIAFKEGESANGFSPWSPSLPPGLPLSSPPMFPPVEVEALPTSFQHYFSPKEPHLYYMFRQGPVCFIVLDTGEDKPDSDIEYSGITDYDNYRTEQAEWLKEAVRSEEFRDARFRVVIAHMPPQPIKGLWHGPQEVLEKFVPILNEAGIDAMLCGHLHRYIHCKPDARVKFPVIINSKDMVIDGQTQGNRLQLKVLDTKGTLVDKIVLTK</sequence>
<organism evidence="2 3">
    <name type="scientific">Bacteroides uniformis</name>
    <dbReference type="NCBI Taxonomy" id="820"/>
    <lineage>
        <taxon>Bacteria</taxon>
        <taxon>Pseudomonadati</taxon>
        <taxon>Bacteroidota</taxon>
        <taxon>Bacteroidia</taxon>
        <taxon>Bacteroidales</taxon>
        <taxon>Bacteroidaceae</taxon>
        <taxon>Bacteroides</taxon>
    </lineage>
</organism>
<dbReference type="AlphaFoldDB" id="A0A414JN89"/>
<dbReference type="InterPro" id="IPR004843">
    <property type="entry name" value="Calcineurin-like_PHP"/>
</dbReference>
<dbReference type="Pfam" id="PF00149">
    <property type="entry name" value="Metallophos"/>
    <property type="match status" value="1"/>
</dbReference>
<dbReference type="SUPFAM" id="SSF56300">
    <property type="entry name" value="Metallo-dependent phosphatases"/>
    <property type="match status" value="1"/>
</dbReference>
<reference evidence="2 3" key="1">
    <citation type="submission" date="2018-08" db="EMBL/GenBank/DDBJ databases">
        <title>A genome reference for cultivated species of the human gut microbiota.</title>
        <authorList>
            <person name="Zou Y."/>
            <person name="Xue W."/>
            <person name="Luo G."/>
        </authorList>
    </citation>
    <scope>NUCLEOTIDE SEQUENCE [LARGE SCALE GENOMIC DNA]</scope>
    <source>
        <strain evidence="2 3">AM27-46</strain>
    </source>
</reference>
<dbReference type="Gene3D" id="3.60.21.10">
    <property type="match status" value="1"/>
</dbReference>
<feature type="domain" description="Calcineurin-like phosphoesterase" evidence="1">
    <location>
        <begin position="104"/>
        <end position="184"/>
    </location>
</feature>
<protein>
    <recommendedName>
        <fullName evidence="1">Calcineurin-like phosphoesterase domain-containing protein</fullName>
    </recommendedName>
</protein>
<comment type="caution">
    <text evidence="2">The sequence shown here is derived from an EMBL/GenBank/DDBJ whole genome shotgun (WGS) entry which is preliminary data.</text>
</comment>
<dbReference type="PANTHER" id="PTHR43143">
    <property type="entry name" value="METALLOPHOSPHOESTERASE, CALCINEURIN SUPERFAMILY"/>
    <property type="match status" value="1"/>
</dbReference>
<evidence type="ECO:0000259" key="1">
    <source>
        <dbReference type="Pfam" id="PF00149"/>
    </source>
</evidence>